<protein>
    <submittedName>
        <fullName evidence="1">Uncharacterized protein</fullName>
    </submittedName>
</protein>
<evidence type="ECO:0000313" key="2">
    <source>
        <dbReference type="Proteomes" id="UP000003806"/>
    </source>
</evidence>
<dbReference type="EMBL" id="CM001376">
    <property type="protein sequence ID" value="EHM13227.1"/>
    <property type="molecule type" value="Genomic_DNA"/>
</dbReference>
<dbReference type="HOGENOM" id="CLU_2935367_0_0_0"/>
<name>H0UKL8_9BACT</name>
<keyword evidence="2" id="KW-1185">Reference proteome</keyword>
<dbReference type="AlphaFoldDB" id="H0UKL8"/>
<evidence type="ECO:0000313" key="1">
    <source>
        <dbReference type="EMBL" id="EHM13227.1"/>
    </source>
</evidence>
<proteinExistence type="predicted"/>
<reference evidence="1 2" key="1">
    <citation type="submission" date="2011-11" db="EMBL/GenBank/DDBJ databases">
        <title>The Noncontiguous Finished genome of Jonquetella anthropi DSM 22815.</title>
        <authorList>
            <consortium name="US DOE Joint Genome Institute (JGI-PGF)"/>
            <person name="Lucas S."/>
            <person name="Copeland A."/>
            <person name="Lapidus A."/>
            <person name="Glavina del Rio T."/>
            <person name="Dalin E."/>
            <person name="Tice H."/>
            <person name="Bruce D."/>
            <person name="Goodwin L."/>
            <person name="Pitluck S."/>
            <person name="Peters L."/>
            <person name="Mikhailova N."/>
            <person name="Held B."/>
            <person name="Kyrpides N."/>
            <person name="Mavromatis K."/>
            <person name="Ivanova N."/>
            <person name="Markowitz V."/>
            <person name="Cheng J.-F."/>
            <person name="Hugenholtz P."/>
            <person name="Woyke T."/>
            <person name="Wu D."/>
            <person name="Gronow S."/>
            <person name="Wellnitz S."/>
            <person name="Brambilla E."/>
            <person name="Klenk H.-P."/>
            <person name="Eisen J.A."/>
        </authorList>
    </citation>
    <scope>NUCLEOTIDE SEQUENCE [LARGE SCALE GENOMIC DNA]</scope>
    <source>
        <strain evidence="1 2">DSM 22815</strain>
    </source>
</reference>
<organism evidence="1 2">
    <name type="scientific">Jonquetella anthropi DSM 22815</name>
    <dbReference type="NCBI Taxonomy" id="885272"/>
    <lineage>
        <taxon>Bacteria</taxon>
        <taxon>Thermotogati</taxon>
        <taxon>Synergistota</taxon>
        <taxon>Synergistia</taxon>
        <taxon>Synergistales</taxon>
        <taxon>Dethiosulfovibrionaceae</taxon>
        <taxon>Jonquetella</taxon>
    </lineage>
</organism>
<dbReference type="RefSeq" id="WP_008522910.1">
    <property type="nucleotide sequence ID" value="NZ_CM001376.1"/>
</dbReference>
<accession>H0UKL8</accession>
<dbReference type="Proteomes" id="UP000003806">
    <property type="component" value="Chromosome"/>
</dbReference>
<dbReference type="STRING" id="885272.JonanDRAFT_0852"/>
<gene>
    <name evidence="1" type="ORF">JonanDRAFT_0852</name>
</gene>
<sequence>MTPNELELAVTMAAGGGELAGRQTDVREFMALLDRVVLRSAGKNWEIAPILDDPASADLN</sequence>